<dbReference type="AlphaFoldDB" id="A0A158DXG1"/>
<accession>A0A158DXG1</accession>
<dbReference type="RefSeq" id="WP_061165033.1">
    <property type="nucleotide sequence ID" value="NZ_FCOI02000055.1"/>
</dbReference>
<protein>
    <submittedName>
        <fullName evidence="1">Uncharacterized protein</fullName>
    </submittedName>
</protein>
<evidence type="ECO:0000313" key="1">
    <source>
        <dbReference type="EMBL" id="SAK98407.1"/>
    </source>
</evidence>
<dbReference type="OrthoDB" id="8969159at2"/>
<proteinExistence type="predicted"/>
<dbReference type="Proteomes" id="UP000054624">
    <property type="component" value="Unassembled WGS sequence"/>
</dbReference>
<gene>
    <name evidence="1" type="ORF">AWB76_07525</name>
</gene>
<keyword evidence="2" id="KW-1185">Reference proteome</keyword>
<organism evidence="1 2">
    <name type="scientific">Caballeronia temeraria</name>
    <dbReference type="NCBI Taxonomy" id="1777137"/>
    <lineage>
        <taxon>Bacteria</taxon>
        <taxon>Pseudomonadati</taxon>
        <taxon>Pseudomonadota</taxon>
        <taxon>Betaproteobacteria</taxon>
        <taxon>Burkholderiales</taxon>
        <taxon>Burkholderiaceae</taxon>
        <taxon>Caballeronia</taxon>
    </lineage>
</organism>
<name>A0A158DXG1_9BURK</name>
<evidence type="ECO:0000313" key="2">
    <source>
        <dbReference type="Proteomes" id="UP000054624"/>
    </source>
</evidence>
<reference evidence="2" key="1">
    <citation type="submission" date="2016-01" db="EMBL/GenBank/DDBJ databases">
        <authorList>
            <person name="Peeters Charlotte."/>
        </authorList>
    </citation>
    <scope>NUCLEOTIDE SEQUENCE [LARGE SCALE GENOMIC DNA]</scope>
</reference>
<dbReference type="STRING" id="1777137.AWB76_07525"/>
<sequence>MKISIEQTKVVYREAIDPMASDGESASWWEEIMAEVKQVACARTERDAEAVIAWWHHDWSLVSDTPAAAVRRIRRAVRAIK</sequence>
<dbReference type="EMBL" id="FCOI02000055">
    <property type="protein sequence ID" value="SAK98407.1"/>
    <property type="molecule type" value="Genomic_DNA"/>
</dbReference>